<dbReference type="InterPro" id="IPR019999">
    <property type="entry name" value="Anth_synth_I-like"/>
</dbReference>
<dbReference type="InterPro" id="IPR006805">
    <property type="entry name" value="Anth_synth_I_N"/>
</dbReference>
<feature type="domain" description="Chorismate-utilising enzyme C-terminal" evidence="4">
    <location>
        <begin position="363"/>
        <end position="628"/>
    </location>
</feature>
<keyword evidence="7" id="KW-1185">Reference proteome</keyword>
<reference evidence="6 7" key="1">
    <citation type="journal article" date="2023" name="Int. J. Syst. Evol. Microbiol.">
        <title>Arthrobacter mangrovi sp. nov., an actinobacterium isolated from the rhizosphere of a mangrove.</title>
        <authorList>
            <person name="Hamada M."/>
            <person name="Saitou S."/>
            <person name="Enomoto N."/>
            <person name="Nanri K."/>
            <person name="Hidaka K."/>
            <person name="Miura T."/>
            <person name="Tamura T."/>
        </authorList>
    </citation>
    <scope>NUCLEOTIDE SEQUENCE [LARGE SCALE GENOMIC DNA]</scope>
    <source>
        <strain evidence="6 7">NBRC 112813</strain>
    </source>
</reference>
<dbReference type="InterPro" id="IPR005802">
    <property type="entry name" value="ADC_synth_comp_1"/>
</dbReference>
<dbReference type="PANTHER" id="PTHR11236:SF18">
    <property type="entry name" value="AMINODEOXYCHORISMATE SYNTHASE"/>
    <property type="match status" value="1"/>
</dbReference>
<evidence type="ECO:0000259" key="5">
    <source>
        <dbReference type="Pfam" id="PF04715"/>
    </source>
</evidence>
<dbReference type="Gene3D" id="3.60.120.10">
    <property type="entry name" value="Anthranilate synthase"/>
    <property type="match status" value="1"/>
</dbReference>
<dbReference type="Proteomes" id="UP001209654">
    <property type="component" value="Unassembled WGS sequence"/>
</dbReference>
<keyword evidence="2" id="KW-0808">Transferase</keyword>
<gene>
    <name evidence="6" type="ORF">AHIS1636_36120</name>
</gene>
<dbReference type="PANTHER" id="PTHR11236">
    <property type="entry name" value="AMINOBENZOATE/ANTHRANILATE SYNTHASE"/>
    <property type="match status" value="1"/>
</dbReference>
<dbReference type="PRINTS" id="PR00095">
    <property type="entry name" value="ANTSNTHASEI"/>
</dbReference>
<name>A0ABQ5MYZ8_9MICC</name>
<dbReference type="InterPro" id="IPR005801">
    <property type="entry name" value="ADC_synthase"/>
</dbReference>
<evidence type="ECO:0000259" key="4">
    <source>
        <dbReference type="Pfam" id="PF00425"/>
    </source>
</evidence>
<dbReference type="SUPFAM" id="SSF56322">
    <property type="entry name" value="ADC synthase"/>
    <property type="match status" value="1"/>
</dbReference>
<organism evidence="6 7">
    <name type="scientific">Arthrobacter mangrovi</name>
    <dbReference type="NCBI Taxonomy" id="2966350"/>
    <lineage>
        <taxon>Bacteria</taxon>
        <taxon>Bacillati</taxon>
        <taxon>Actinomycetota</taxon>
        <taxon>Actinomycetes</taxon>
        <taxon>Micrococcales</taxon>
        <taxon>Micrococcaceae</taxon>
        <taxon>Arthrobacter</taxon>
    </lineage>
</organism>
<proteinExistence type="predicted"/>
<dbReference type="EMBL" id="BRVS01000027">
    <property type="protein sequence ID" value="GLB69169.1"/>
    <property type="molecule type" value="Genomic_DNA"/>
</dbReference>
<comment type="caution">
    <text evidence="6">The sequence shown here is derived from an EMBL/GenBank/DDBJ whole genome shotgun (WGS) entry which is preliminary data.</text>
</comment>
<dbReference type="Pfam" id="PF00425">
    <property type="entry name" value="Chorismate_bind"/>
    <property type="match status" value="1"/>
</dbReference>
<feature type="domain" description="Anthranilate synthase component I N-terminal" evidence="5">
    <location>
        <begin position="169"/>
        <end position="302"/>
    </location>
</feature>
<dbReference type="InterPro" id="IPR015890">
    <property type="entry name" value="Chorismate_C"/>
</dbReference>
<sequence length="669" mass="72144">MFPDQKNQLRVGIDGPAAARACLVRMLETELGSHLQVAVLHAGEAPYTAQTPEESFRDAAVLFVEGEGVSGQRRAWDLDAVLQAGTFGPEGPADPLPDADLVLTCRPAGGAGPLEAWATYHVMVAVGSLPQLAPLKIAERIRLPHLDLQVRKIEAYPDAEDAFDVLFRSSARAVWLDSSNAETAPQPRNRFSILADDSGSLGMYVTHFSGMTTVSSAQLQVRVRSPFFNWLAGAWDKVLEPAPGAFPSQFALGWLGYLGYELKRETGGAVPLRAVSFARYRAPDAALIFASRAVVIDHAERCSYIMSLVPGGPGLDTGSWQAGAAAALHRLSRIRRGNRRIACSTDDAAPVGRTLQFRCLDDEQQYLGKILAAKSEITNGNSYEVCLTTQLVAEPEQPVEPWQVYRLLRRHNPAPFAAYLAFDSLRIASTSPERFLQIDSDGLMTAEPIKGTRPRHADPVIDRALREALASSEKDRAENIMIVDLMRNDLSRSAEPESVQVERLCAIESYATVHQMVSTISAKLRFGIRRAHAVAAAFPAGSMTGAPKPRTMAILDGLEAGTRGVYSGAIGYFSANGACDLSVVIRTLVIDQPADGEGTPRQCLSLGIGGAITADSVPAAEYEEIQDKARGVLKALGTVFPQRNPGNCRSESRALPSSELFSEVPGRSV</sequence>
<evidence type="ECO:0000256" key="1">
    <source>
        <dbReference type="ARBA" id="ARBA00013139"/>
    </source>
</evidence>
<evidence type="ECO:0000256" key="3">
    <source>
        <dbReference type="SAM" id="MobiDB-lite"/>
    </source>
</evidence>
<protein>
    <recommendedName>
        <fullName evidence="1">aminodeoxychorismate synthase</fullName>
        <ecNumber evidence="1">2.6.1.85</ecNumber>
    </recommendedName>
</protein>
<evidence type="ECO:0000313" key="6">
    <source>
        <dbReference type="EMBL" id="GLB69169.1"/>
    </source>
</evidence>
<evidence type="ECO:0000313" key="7">
    <source>
        <dbReference type="Proteomes" id="UP001209654"/>
    </source>
</evidence>
<dbReference type="NCBIfam" id="TIGR00553">
    <property type="entry name" value="pabB"/>
    <property type="match status" value="1"/>
</dbReference>
<feature type="region of interest" description="Disordered" evidence="3">
    <location>
        <begin position="644"/>
        <end position="669"/>
    </location>
</feature>
<evidence type="ECO:0000256" key="2">
    <source>
        <dbReference type="ARBA" id="ARBA00022679"/>
    </source>
</evidence>
<accession>A0ABQ5MYZ8</accession>
<dbReference type="Pfam" id="PF04715">
    <property type="entry name" value="Anth_synt_I_N"/>
    <property type="match status" value="1"/>
</dbReference>
<dbReference type="EC" id="2.6.1.85" evidence="1"/>